<evidence type="ECO:0000313" key="1">
    <source>
        <dbReference type="EMBL" id="MBR7825457.1"/>
    </source>
</evidence>
<dbReference type="AlphaFoldDB" id="A0A941E7X8"/>
<name>A0A941E7X8_9ACTN</name>
<reference evidence="1" key="1">
    <citation type="submission" date="2021-04" db="EMBL/GenBank/DDBJ databases">
        <title>Genome based classification of Actinospica acidithermotolerans sp. nov., an actinobacterium isolated from an Indonesian hot spring.</title>
        <authorList>
            <person name="Kusuma A.B."/>
            <person name="Putra K.E."/>
            <person name="Nafisah S."/>
            <person name="Loh J."/>
            <person name="Nouioui I."/>
            <person name="Goodfellow M."/>
        </authorList>
    </citation>
    <scope>NUCLEOTIDE SEQUENCE</scope>
    <source>
        <strain evidence="1">MGRD01-02</strain>
    </source>
</reference>
<keyword evidence="2" id="KW-1185">Reference proteome</keyword>
<organism evidence="1 2">
    <name type="scientific">Actinospica acidithermotolerans</name>
    <dbReference type="NCBI Taxonomy" id="2828514"/>
    <lineage>
        <taxon>Bacteria</taxon>
        <taxon>Bacillati</taxon>
        <taxon>Actinomycetota</taxon>
        <taxon>Actinomycetes</taxon>
        <taxon>Catenulisporales</taxon>
        <taxon>Actinospicaceae</taxon>
        <taxon>Actinospica</taxon>
    </lineage>
</organism>
<comment type="caution">
    <text evidence="1">The sequence shown here is derived from an EMBL/GenBank/DDBJ whole genome shotgun (WGS) entry which is preliminary data.</text>
</comment>
<accession>A0A941E7X8</accession>
<protein>
    <submittedName>
        <fullName evidence="1">Uncharacterized protein</fullName>
    </submittedName>
</protein>
<evidence type="ECO:0000313" key="2">
    <source>
        <dbReference type="Proteomes" id="UP000676325"/>
    </source>
</evidence>
<dbReference type="RefSeq" id="WP_212516612.1">
    <property type="nucleotide sequence ID" value="NZ_JAGSOH010000006.1"/>
</dbReference>
<dbReference type="EMBL" id="JAGSOH010000006">
    <property type="protein sequence ID" value="MBR7825457.1"/>
    <property type="molecule type" value="Genomic_DNA"/>
</dbReference>
<dbReference type="Proteomes" id="UP000676325">
    <property type="component" value="Unassembled WGS sequence"/>
</dbReference>
<proteinExistence type="predicted"/>
<gene>
    <name evidence="1" type="ORF">KDK95_04010</name>
</gene>
<sequence length="153" mass="17023">MTAFAIPSRATGFRGSSTTPLPLVDLKLVRAAWRSVAWLTGGRVGELDEQRYPATFHTAMIVHRDGRHVMLLHAHYPYLAFASGFSDWYTTEFIDPPGLAEQYVHAGFTTLTATVLLAPLAEADTSAISADEWQQIRYWQPPTVGAALFNKWD</sequence>